<protein>
    <submittedName>
        <fullName evidence="1">Uncharacterized protein</fullName>
    </submittedName>
</protein>
<evidence type="ECO:0000313" key="1">
    <source>
        <dbReference type="EMBL" id="AIY41215.1"/>
    </source>
</evidence>
<dbReference type="Proteomes" id="UP000030302">
    <property type="component" value="Chromosome"/>
</dbReference>
<dbReference type="AlphaFoldDB" id="A0A0A1FBU1"/>
<name>A0A0A1FBU1_9BURK</name>
<dbReference type="EMBL" id="CP009962">
    <property type="protein sequence ID" value="AIY41215.1"/>
    <property type="molecule type" value="Genomic_DNA"/>
</dbReference>
<accession>A0A0A1FBU1</accession>
<dbReference type="KEGG" id="care:LT85_2057"/>
<dbReference type="HOGENOM" id="CLU_3307833_0_0_4"/>
<gene>
    <name evidence="1" type="ORF">LT85_2057</name>
</gene>
<sequence>MHKKTGLKPNAVQLRVNGIFIYGKLPASMKHLRERLVTS</sequence>
<proteinExistence type="predicted"/>
<organism evidence="1 2">
    <name type="scientific">Collimonas arenae</name>
    <dbReference type="NCBI Taxonomy" id="279058"/>
    <lineage>
        <taxon>Bacteria</taxon>
        <taxon>Pseudomonadati</taxon>
        <taxon>Pseudomonadota</taxon>
        <taxon>Betaproteobacteria</taxon>
        <taxon>Burkholderiales</taxon>
        <taxon>Oxalobacteraceae</taxon>
        <taxon>Collimonas</taxon>
    </lineage>
</organism>
<keyword evidence="2" id="KW-1185">Reference proteome</keyword>
<reference evidence="2" key="1">
    <citation type="journal article" date="2014" name="Soil Biol. Biochem.">
        <title>Structure and function of bacterial communities in ageing soils: Insights from the Mendocino ecological staircase.</title>
        <authorList>
            <person name="Uroz S."/>
            <person name="Tech J.J."/>
            <person name="Sawaya N.A."/>
            <person name="Frey-Klett P."/>
            <person name="Leveau J.H.J."/>
        </authorList>
    </citation>
    <scope>NUCLEOTIDE SEQUENCE [LARGE SCALE GENOMIC DNA]</scope>
    <source>
        <strain evidence="2">Cal35</strain>
    </source>
</reference>
<evidence type="ECO:0000313" key="2">
    <source>
        <dbReference type="Proteomes" id="UP000030302"/>
    </source>
</evidence>
<dbReference type="STRING" id="279058.LT85_2057"/>